<proteinExistence type="predicted"/>
<dbReference type="GO" id="GO:0006313">
    <property type="term" value="P:DNA transposition"/>
    <property type="evidence" value="ECO:0007669"/>
    <property type="project" value="InterPro"/>
</dbReference>
<dbReference type="OrthoDB" id="110773at2157"/>
<evidence type="ECO:0000313" key="2">
    <source>
        <dbReference type="EMBL" id="ARD84362.1"/>
    </source>
</evidence>
<dbReference type="RefSeq" id="WP_081141604.1">
    <property type="nucleotide sequence ID" value="NZ_CP015363.1"/>
</dbReference>
<dbReference type="GO" id="GO:0004803">
    <property type="term" value="F:transposase activity"/>
    <property type="evidence" value="ECO:0007669"/>
    <property type="project" value="InterPro"/>
</dbReference>
<dbReference type="PANTHER" id="PTHR34631">
    <property type="match status" value="1"/>
</dbReference>
<dbReference type="KEGG" id="fai:FAD_0447"/>
<gene>
    <name evidence="2" type="ORF">FAD_0447</name>
</gene>
<accession>A0A1V0N2I6</accession>
<dbReference type="InterPro" id="IPR002559">
    <property type="entry name" value="Transposase_11"/>
</dbReference>
<evidence type="ECO:0000259" key="1">
    <source>
        <dbReference type="Pfam" id="PF01609"/>
    </source>
</evidence>
<dbReference type="GO" id="GO:0003677">
    <property type="term" value="F:DNA binding"/>
    <property type="evidence" value="ECO:0007669"/>
    <property type="project" value="InterPro"/>
</dbReference>
<dbReference type="Proteomes" id="UP000192050">
    <property type="component" value="Chromosome"/>
</dbReference>
<dbReference type="GeneID" id="31675956"/>
<feature type="domain" description="Transposase IS4-like" evidence="1">
    <location>
        <begin position="127"/>
        <end position="285"/>
    </location>
</feature>
<dbReference type="STRING" id="74969.FAD_0447"/>
<dbReference type="PANTHER" id="PTHR34631:SF3">
    <property type="entry name" value="ISSOD12 TRANSPOSASE TNPA_ISSOD12"/>
    <property type="match status" value="1"/>
</dbReference>
<dbReference type="InterPro" id="IPR053172">
    <property type="entry name" value="Tn903_transposase"/>
</dbReference>
<dbReference type="Pfam" id="PF01609">
    <property type="entry name" value="DDE_Tnp_1"/>
    <property type="match status" value="1"/>
</dbReference>
<dbReference type="NCBIfam" id="NF033579">
    <property type="entry name" value="transpos_IS5_2"/>
    <property type="match status" value="1"/>
</dbReference>
<sequence>MTPQINNKINRSIKRYWIGSNRRWEKYNESLVDRIQYLTDLSFIKDYDTLLEEKNNGKIGHPYKVPDALIMYLARLRSIFNIPFRSLEGMLRSLAIITGIKSISYSEIFRRIRRIKPEINNTNSKLDCIIDSTGYKITIRGDYLGHKWHKKRKGWIKLHVIISLKDVTVLSFTITDEHTHDSKAARKLLSKMKNNILRIFGDKGYDSKYIYNMFGYNAVIPPRKNASTKSRGSSARAKIVRYIKKNSMEQWKENNSYGKRWIVEIYFSGLKRVMTEVIKAKKIEYIIQELALKVVNYNIMREMTHAY</sequence>
<reference evidence="2 3" key="1">
    <citation type="submission" date="2011-10" db="EMBL/GenBank/DDBJ databases">
        <title>Metabolic and evolutionary patterns in the extreme acidophile Ferroplasma acidiphilum.</title>
        <authorList>
            <person name="Golyshina O.V."/>
            <person name="Kozyavkin S.A."/>
            <person name="Tatusov R.L."/>
            <person name="Slesarev A.I."/>
            <person name="Golyshin P.N."/>
        </authorList>
    </citation>
    <scope>NUCLEOTIDE SEQUENCE [LARGE SCALE GENOMIC DNA]</scope>
    <source>
        <strain evidence="3">Y</strain>
    </source>
</reference>
<name>A0A1V0N2I6_9ARCH</name>
<evidence type="ECO:0000313" key="3">
    <source>
        <dbReference type="Proteomes" id="UP000192050"/>
    </source>
</evidence>
<dbReference type="InterPro" id="IPR053520">
    <property type="entry name" value="Transposase_Tn903"/>
</dbReference>
<protein>
    <submittedName>
        <fullName evidence="2">Transposase IS4 family protein</fullName>
    </submittedName>
</protein>
<dbReference type="AlphaFoldDB" id="A0A1V0N2I6"/>
<organism evidence="2 3">
    <name type="scientific">Ferroplasma acidiphilum</name>
    <dbReference type="NCBI Taxonomy" id="74969"/>
    <lineage>
        <taxon>Archaea</taxon>
        <taxon>Methanobacteriati</taxon>
        <taxon>Thermoplasmatota</taxon>
        <taxon>Thermoplasmata</taxon>
        <taxon>Thermoplasmatales</taxon>
        <taxon>Ferroplasmaceae</taxon>
        <taxon>Ferroplasma</taxon>
    </lineage>
</organism>
<keyword evidence="3" id="KW-1185">Reference proteome</keyword>
<dbReference type="EMBL" id="CP015363">
    <property type="protein sequence ID" value="ARD84362.1"/>
    <property type="molecule type" value="Genomic_DNA"/>
</dbReference>